<dbReference type="AlphaFoldDB" id="A0A6J4RUZ5"/>
<reference evidence="2" key="1">
    <citation type="submission" date="2020-02" db="EMBL/GenBank/DDBJ databases">
        <authorList>
            <person name="Meier V. D."/>
        </authorList>
    </citation>
    <scope>NUCLEOTIDE SEQUENCE</scope>
    <source>
        <strain evidence="2">AVDCRST_MAG30</strain>
    </source>
</reference>
<feature type="compositionally biased region" description="Low complexity" evidence="1">
    <location>
        <begin position="94"/>
        <end position="114"/>
    </location>
</feature>
<feature type="region of interest" description="Disordered" evidence="1">
    <location>
        <begin position="315"/>
        <end position="347"/>
    </location>
</feature>
<feature type="compositionally biased region" description="Basic residues" evidence="1">
    <location>
        <begin position="409"/>
        <end position="418"/>
    </location>
</feature>
<feature type="compositionally biased region" description="Basic residues" evidence="1">
    <location>
        <begin position="174"/>
        <end position="188"/>
    </location>
</feature>
<organism evidence="2">
    <name type="scientific">uncultured Solirubrobacteraceae bacterium</name>
    <dbReference type="NCBI Taxonomy" id="1162706"/>
    <lineage>
        <taxon>Bacteria</taxon>
        <taxon>Bacillati</taxon>
        <taxon>Actinomycetota</taxon>
        <taxon>Thermoleophilia</taxon>
        <taxon>Solirubrobacterales</taxon>
        <taxon>Solirubrobacteraceae</taxon>
        <taxon>environmental samples</taxon>
    </lineage>
</organism>
<feature type="compositionally biased region" description="Basic residues" evidence="1">
    <location>
        <begin position="55"/>
        <end position="74"/>
    </location>
</feature>
<dbReference type="EMBL" id="CADCVS010000083">
    <property type="protein sequence ID" value="CAA9476647.1"/>
    <property type="molecule type" value="Genomic_DNA"/>
</dbReference>
<sequence length="490" mass="54404">EHPFQQQGRQEVDRARAPRARAVRRRARRLHRQRGAALDRPRPRVLAGEPPVGRQRLHARLRRLPPPRRPHGRPPRAAAPVHRRPHPLRRRLAAGRLRADGGPAHRLPRAAGPRRGAHLARRALHRHDALHRGRRAQQGARGVGRGGRRRRRGRRAARRRAHGVPRLGVGAVRQHAHHHRRGGHRPPPARREPLGRREPPLRRRGRGHGDRRTVAARLRAGRRQRRGLGLDPDDRPAGPHRGPARDLRRGRAALQGPARPLPGLPAPDPAGREHHRAADRHGALLDVLLHLALHAAGARLRRPEGRLRLPAARPDDHRVRGRRLPARHQGRLQAGARGGPRADRRRPRVVLAGVDGRHVRGGRAVPVAARGRRPRLRVRAGHDRRGDRCEQLRGGARVRPDQHLAADRRRARPGRPRRGRDQRDRRPGRRPARAGPGGAHGGLPGRVPHRGGLRRGRRAAHAPADLEPRLQGARGGGAVGRCGGGARGGL</sequence>
<feature type="compositionally biased region" description="Basic residues" evidence="1">
    <location>
        <begin position="115"/>
        <end position="125"/>
    </location>
</feature>
<feature type="compositionally biased region" description="Gly residues" evidence="1">
    <location>
        <begin position="473"/>
        <end position="490"/>
    </location>
</feature>
<evidence type="ECO:0000313" key="2">
    <source>
        <dbReference type="EMBL" id="CAA9476647.1"/>
    </source>
</evidence>
<evidence type="ECO:0000256" key="1">
    <source>
        <dbReference type="SAM" id="MobiDB-lite"/>
    </source>
</evidence>
<name>A0A6J4RUZ5_9ACTN</name>
<feature type="region of interest" description="Disordered" evidence="1">
    <location>
        <begin position="361"/>
        <end position="490"/>
    </location>
</feature>
<feature type="compositionally biased region" description="Basic residues" evidence="1">
    <location>
        <begin position="370"/>
        <end position="379"/>
    </location>
</feature>
<feature type="non-terminal residue" evidence="2">
    <location>
        <position position="490"/>
    </location>
</feature>
<feature type="compositionally biased region" description="Basic residues" evidence="1">
    <location>
        <begin position="146"/>
        <end position="163"/>
    </location>
</feature>
<feature type="compositionally biased region" description="Basic and acidic residues" evidence="1">
    <location>
        <begin position="189"/>
        <end position="213"/>
    </location>
</feature>
<gene>
    <name evidence="2" type="ORF">AVDCRST_MAG30-513</name>
</gene>
<feature type="compositionally biased region" description="Basic residues" evidence="1">
    <location>
        <begin position="319"/>
        <end position="330"/>
    </location>
</feature>
<feature type="non-terminal residue" evidence="2">
    <location>
        <position position="1"/>
    </location>
</feature>
<feature type="compositionally biased region" description="Basic residues" evidence="1">
    <location>
        <begin position="17"/>
        <end position="34"/>
    </location>
</feature>
<feature type="compositionally biased region" description="Basic and acidic residues" evidence="1">
    <location>
        <begin position="398"/>
        <end position="408"/>
    </location>
</feature>
<accession>A0A6J4RUZ5</accession>
<protein>
    <submittedName>
        <fullName evidence="2">Uncharacterized MFS-type transporter</fullName>
    </submittedName>
</protein>
<feature type="compositionally biased region" description="Basic residues" evidence="1">
    <location>
        <begin position="81"/>
        <end position="93"/>
    </location>
</feature>
<proteinExistence type="predicted"/>
<feature type="region of interest" description="Disordered" evidence="1">
    <location>
        <begin position="1"/>
        <end position="277"/>
    </location>
</feature>
<feature type="compositionally biased region" description="Pro residues" evidence="1">
    <location>
        <begin position="259"/>
        <end position="268"/>
    </location>
</feature>
<feature type="compositionally biased region" description="Basic and acidic residues" evidence="1">
    <location>
        <begin position="380"/>
        <end position="391"/>
    </location>
</feature>
<feature type="compositionally biased region" description="Gly residues" evidence="1">
    <location>
        <begin position="435"/>
        <end position="444"/>
    </location>
</feature>
<feature type="compositionally biased region" description="Basic residues" evidence="1">
    <location>
        <begin position="447"/>
        <end position="460"/>
    </location>
</feature>
<feature type="compositionally biased region" description="Basic and acidic residues" evidence="1">
    <location>
        <begin position="232"/>
        <end position="249"/>
    </location>
</feature>